<dbReference type="AlphaFoldDB" id="W0V070"/>
<dbReference type="EMBL" id="HG322949">
    <property type="protein sequence ID" value="CDG81271.1"/>
    <property type="molecule type" value="Genomic_DNA"/>
</dbReference>
<accession>W0V070</accession>
<reference evidence="1 2" key="1">
    <citation type="journal article" date="2015" name="Genome Announc.">
        <title>Genome Sequence of Mushroom Soft-Rot Pathogen Janthinobacterium agaricidamnosum.</title>
        <authorList>
            <person name="Graupner K."/>
            <person name="Lackner G."/>
            <person name="Hertweck C."/>
        </authorList>
    </citation>
    <scope>NUCLEOTIDE SEQUENCE [LARGE SCALE GENOMIC DNA]</scope>
    <source>
        <strain evidence="2">NBRC 102515 / DSM 9628</strain>
    </source>
</reference>
<keyword evidence="2" id="KW-1185">Reference proteome</keyword>
<name>W0V070_9BURK</name>
<gene>
    <name evidence="1" type="ORF">GJA_612</name>
</gene>
<organism evidence="1 2">
    <name type="scientific">Janthinobacterium agaricidamnosum NBRC 102515 = DSM 9628</name>
    <dbReference type="NCBI Taxonomy" id="1349767"/>
    <lineage>
        <taxon>Bacteria</taxon>
        <taxon>Pseudomonadati</taxon>
        <taxon>Pseudomonadota</taxon>
        <taxon>Betaproteobacteria</taxon>
        <taxon>Burkholderiales</taxon>
        <taxon>Oxalobacteraceae</taxon>
        <taxon>Janthinobacterium</taxon>
    </lineage>
</organism>
<evidence type="ECO:0000313" key="1">
    <source>
        <dbReference type="EMBL" id="CDG81271.1"/>
    </source>
</evidence>
<dbReference type="RefSeq" id="WP_277914389.1">
    <property type="nucleotide sequence ID" value="NZ_BCTH01000049.1"/>
</dbReference>
<sequence>MSMTLKVKIIIVIAYTAASTVLAIDVISPSALPVAARLFG</sequence>
<proteinExistence type="predicted"/>
<dbReference type="KEGG" id="jag:GJA_612"/>
<dbReference type="HOGENOM" id="CLU_3290889_0_0_4"/>
<dbReference type="Proteomes" id="UP000027604">
    <property type="component" value="Chromosome I"/>
</dbReference>
<dbReference type="PATRIC" id="fig|1349767.4.peg.2325"/>
<protein>
    <submittedName>
        <fullName evidence="1">Putative membrane protein</fullName>
    </submittedName>
</protein>
<evidence type="ECO:0000313" key="2">
    <source>
        <dbReference type="Proteomes" id="UP000027604"/>
    </source>
</evidence>